<dbReference type="EMBL" id="JAVXUP010001801">
    <property type="protein sequence ID" value="KAK3007986.1"/>
    <property type="molecule type" value="Genomic_DNA"/>
</dbReference>
<reference evidence="1" key="1">
    <citation type="submission" date="2022-12" db="EMBL/GenBank/DDBJ databases">
        <title>Draft genome assemblies for two species of Escallonia (Escalloniales).</title>
        <authorList>
            <person name="Chanderbali A."/>
            <person name="Dervinis C."/>
            <person name="Anghel I."/>
            <person name="Soltis D."/>
            <person name="Soltis P."/>
            <person name="Zapata F."/>
        </authorList>
    </citation>
    <scope>NUCLEOTIDE SEQUENCE</scope>
    <source>
        <strain evidence="1">UCBG64.0493</strain>
        <tissue evidence="1">Leaf</tissue>
    </source>
</reference>
<name>A0AA88VFM0_9ASTE</name>
<accession>A0AA88VFM0</accession>
<sequence>MALCNVIDAPIQSDKSISEEVEGAIVYLDAGCTESFQFLGAFPLLLELGAHAFCSLENMSCFNRTRIWIQGGKLWSLCHVY</sequence>
<organism evidence="1 2">
    <name type="scientific">Escallonia herrerae</name>
    <dbReference type="NCBI Taxonomy" id="1293975"/>
    <lineage>
        <taxon>Eukaryota</taxon>
        <taxon>Viridiplantae</taxon>
        <taxon>Streptophyta</taxon>
        <taxon>Embryophyta</taxon>
        <taxon>Tracheophyta</taxon>
        <taxon>Spermatophyta</taxon>
        <taxon>Magnoliopsida</taxon>
        <taxon>eudicotyledons</taxon>
        <taxon>Gunneridae</taxon>
        <taxon>Pentapetalae</taxon>
        <taxon>asterids</taxon>
        <taxon>campanulids</taxon>
        <taxon>Escalloniales</taxon>
        <taxon>Escalloniaceae</taxon>
        <taxon>Escallonia</taxon>
    </lineage>
</organism>
<comment type="caution">
    <text evidence="1">The sequence shown here is derived from an EMBL/GenBank/DDBJ whole genome shotgun (WGS) entry which is preliminary data.</text>
</comment>
<dbReference type="AlphaFoldDB" id="A0AA88VFM0"/>
<gene>
    <name evidence="1" type="ORF">RJ639_013762</name>
</gene>
<evidence type="ECO:0000313" key="2">
    <source>
        <dbReference type="Proteomes" id="UP001188597"/>
    </source>
</evidence>
<evidence type="ECO:0000313" key="1">
    <source>
        <dbReference type="EMBL" id="KAK3007986.1"/>
    </source>
</evidence>
<proteinExistence type="predicted"/>
<keyword evidence="2" id="KW-1185">Reference proteome</keyword>
<dbReference type="Proteomes" id="UP001188597">
    <property type="component" value="Unassembled WGS sequence"/>
</dbReference>
<protein>
    <submittedName>
        <fullName evidence="1">Uncharacterized protein</fullName>
    </submittedName>
</protein>